<reference evidence="3" key="1">
    <citation type="journal article" date="2019" name="bioRxiv">
        <title>Genomics, evolutionary history and diagnostics of the Alternaria alternata species group including apple and Asian pear pathotypes.</title>
        <authorList>
            <person name="Armitage A.D."/>
            <person name="Cockerton H.M."/>
            <person name="Sreenivasaprasad S."/>
            <person name="Woodhall J.W."/>
            <person name="Lane C.R."/>
            <person name="Harrison R.J."/>
            <person name="Clarkson J.P."/>
        </authorList>
    </citation>
    <scope>NUCLEOTIDE SEQUENCE [LARGE SCALE GENOMIC DNA]</scope>
    <source>
        <strain evidence="3">RGR 97.0016</strain>
    </source>
</reference>
<keyword evidence="1" id="KW-0812">Transmembrane</keyword>
<comment type="caution">
    <text evidence="2">The sequence shown here is derived from an EMBL/GenBank/DDBJ whole genome shotgun (WGS) entry which is preliminary data.</text>
</comment>
<evidence type="ECO:0000313" key="2">
    <source>
        <dbReference type="EMBL" id="RYO72970.1"/>
    </source>
</evidence>
<proteinExistence type="predicted"/>
<feature type="transmembrane region" description="Helical" evidence="1">
    <location>
        <begin position="92"/>
        <end position="112"/>
    </location>
</feature>
<accession>A0A4Q4SPZ6</accession>
<evidence type="ECO:0000256" key="1">
    <source>
        <dbReference type="SAM" id="Phobius"/>
    </source>
</evidence>
<feature type="transmembrane region" description="Helical" evidence="1">
    <location>
        <begin position="39"/>
        <end position="61"/>
    </location>
</feature>
<dbReference type="EMBL" id="PEJP01000002">
    <property type="protein sequence ID" value="RYO72970.1"/>
    <property type="molecule type" value="Genomic_DNA"/>
</dbReference>
<sequence>MAIMSTNLPIVSPGQYALEKIVLSPFPFPSMLLNPKNKFGFNMTPLIIAGLSLHVALIAAFPIQAVRDVKLNSQQSSATSDQIPTRLSRQDIFTLVSVCVAIISIFIGVLVASPANLCNEQHSSYPTPLLKTARSGYAVEGYDDKMKLDDDFKSDTKTMLDLMSS</sequence>
<dbReference type="AlphaFoldDB" id="A0A4Q4SPZ6"/>
<keyword evidence="3" id="KW-1185">Reference proteome</keyword>
<evidence type="ECO:0000313" key="3">
    <source>
        <dbReference type="Proteomes" id="UP000293823"/>
    </source>
</evidence>
<dbReference type="Proteomes" id="UP000293823">
    <property type="component" value="Unassembled WGS sequence"/>
</dbReference>
<gene>
    <name evidence="2" type="ORF">AA0113_g732</name>
</gene>
<organism evidence="2 3">
    <name type="scientific">Alternaria arborescens</name>
    <dbReference type="NCBI Taxonomy" id="156630"/>
    <lineage>
        <taxon>Eukaryota</taxon>
        <taxon>Fungi</taxon>
        <taxon>Dikarya</taxon>
        <taxon>Ascomycota</taxon>
        <taxon>Pezizomycotina</taxon>
        <taxon>Dothideomycetes</taxon>
        <taxon>Pleosporomycetidae</taxon>
        <taxon>Pleosporales</taxon>
        <taxon>Pleosporineae</taxon>
        <taxon>Pleosporaceae</taxon>
        <taxon>Alternaria</taxon>
        <taxon>Alternaria sect. Alternaria</taxon>
    </lineage>
</organism>
<keyword evidence="1" id="KW-1133">Transmembrane helix</keyword>
<name>A0A4Q4SPZ6_9PLEO</name>
<protein>
    <submittedName>
        <fullName evidence="2">Uncharacterized protein</fullName>
    </submittedName>
</protein>
<keyword evidence="1" id="KW-0472">Membrane</keyword>